<proteinExistence type="inferred from homology"/>
<accession>W7X564</accession>
<evidence type="ECO:0000256" key="16">
    <source>
        <dbReference type="ARBA" id="ARBA00044900"/>
    </source>
</evidence>
<comment type="catalytic activity">
    <reaction evidence="20">
        <text>L-lysyl-glycine(out) = L-lysyl-glycine(in)</text>
        <dbReference type="Rhea" id="RHEA:79407"/>
        <dbReference type="ChEBI" id="CHEBI:191202"/>
    </reaction>
</comment>
<gene>
    <name evidence="27" type="ORF">TTHERM_001044441</name>
</gene>
<comment type="catalytic activity">
    <reaction evidence="15">
        <text>L-arginyl-L-alpha-amino acid(out) = L-arginyl-L-alpha-amino acid(in)</text>
        <dbReference type="Rhea" id="RHEA:79371"/>
        <dbReference type="ChEBI" id="CHEBI:84315"/>
    </reaction>
</comment>
<feature type="transmembrane region" description="Helical" evidence="26">
    <location>
        <begin position="42"/>
        <end position="62"/>
    </location>
</feature>
<feature type="transmembrane region" description="Helical" evidence="26">
    <location>
        <begin position="111"/>
        <end position="131"/>
    </location>
</feature>
<comment type="catalytic activity">
    <reaction evidence="9">
        <text>L-histidyl-glycine(out) = L-histidyl-glycine(in)</text>
        <dbReference type="Rhea" id="RHEA:79395"/>
        <dbReference type="ChEBI" id="CHEBI:229957"/>
    </reaction>
</comment>
<comment type="catalytic activity">
    <reaction evidence="10">
        <text>L-alpha-aminoacyl-L-arginine(out) = L-alpha-aminoacyl-L-arginine(in)</text>
        <dbReference type="Rhea" id="RHEA:79367"/>
        <dbReference type="ChEBI" id="CHEBI:229968"/>
    </reaction>
</comment>
<evidence type="ECO:0000256" key="19">
    <source>
        <dbReference type="ARBA" id="ARBA00044919"/>
    </source>
</evidence>
<dbReference type="KEGG" id="tet:TTHERM_001044441"/>
<evidence type="ECO:0000256" key="7">
    <source>
        <dbReference type="ARBA" id="ARBA00023228"/>
    </source>
</evidence>
<evidence type="ECO:0000256" key="3">
    <source>
        <dbReference type="ARBA" id="ARBA00022448"/>
    </source>
</evidence>
<evidence type="ECO:0000256" key="24">
    <source>
        <dbReference type="ARBA" id="ARBA00046376"/>
    </source>
</evidence>
<evidence type="ECO:0000256" key="9">
    <source>
        <dbReference type="ARBA" id="ARBA00044878"/>
    </source>
</evidence>
<dbReference type="InterPro" id="IPR052187">
    <property type="entry name" value="MFSD1"/>
</dbReference>
<feature type="transmembrane region" description="Helical" evidence="26">
    <location>
        <begin position="200"/>
        <end position="224"/>
    </location>
</feature>
<dbReference type="Pfam" id="PF07690">
    <property type="entry name" value="MFS_1"/>
    <property type="match status" value="1"/>
</dbReference>
<reference evidence="28" key="1">
    <citation type="journal article" date="2006" name="PLoS Biol.">
        <title>Macronuclear genome sequence of the ciliate Tetrahymena thermophila, a model eukaryote.</title>
        <authorList>
            <person name="Eisen J.A."/>
            <person name="Coyne R.S."/>
            <person name="Wu M."/>
            <person name="Wu D."/>
            <person name="Thiagarajan M."/>
            <person name="Wortman J.R."/>
            <person name="Badger J.H."/>
            <person name="Ren Q."/>
            <person name="Amedeo P."/>
            <person name="Jones K.M."/>
            <person name="Tallon L.J."/>
            <person name="Delcher A.L."/>
            <person name="Salzberg S.L."/>
            <person name="Silva J.C."/>
            <person name="Haas B.J."/>
            <person name="Majoros W.H."/>
            <person name="Farzad M."/>
            <person name="Carlton J.M."/>
            <person name="Smith R.K. Jr."/>
            <person name="Garg J."/>
            <person name="Pearlman R.E."/>
            <person name="Karrer K.M."/>
            <person name="Sun L."/>
            <person name="Manning G."/>
            <person name="Elde N.C."/>
            <person name="Turkewitz A.P."/>
            <person name="Asai D.J."/>
            <person name="Wilkes D.E."/>
            <person name="Wang Y."/>
            <person name="Cai H."/>
            <person name="Collins K."/>
            <person name="Stewart B.A."/>
            <person name="Lee S.R."/>
            <person name="Wilamowska K."/>
            <person name="Weinberg Z."/>
            <person name="Ruzzo W.L."/>
            <person name="Wloga D."/>
            <person name="Gaertig J."/>
            <person name="Frankel J."/>
            <person name="Tsao C.-C."/>
            <person name="Gorovsky M.A."/>
            <person name="Keeling P.J."/>
            <person name="Waller R.F."/>
            <person name="Patron N.J."/>
            <person name="Cherry J.M."/>
            <person name="Stover N.A."/>
            <person name="Krieger C.J."/>
            <person name="del Toro C."/>
            <person name="Ryder H.F."/>
            <person name="Williamson S.C."/>
            <person name="Barbeau R.A."/>
            <person name="Hamilton E.P."/>
            <person name="Orias E."/>
        </authorList>
    </citation>
    <scope>NUCLEOTIDE SEQUENCE [LARGE SCALE GENOMIC DNA]</scope>
    <source>
        <strain evidence="28">SB210</strain>
    </source>
</reference>
<sequence length="477" mass="54057">MERNSSQSSEKIKQQNKNQSQQNQIQDEPKLSSFFSFTVQKWLQIFFVTLITLGPFICSYGISSVKEGFKEQFNLNDLQYNTMQSSITFVTCAFSLFCGVLTDKIGLRKSLLAFSVLCLCGYTIQFVGIYLQNFYVQCIGQTIGYINLNGLTVIQGPLISRWVDKKQYGFCLSITFLSVRFADVISSWTYPPIYENTGHLYLSFLLGVILLASTLLIGSISSFVMDLKAEKRGQLQQVTISDINIKHAKYLNFNYVIVVLIGVLGLSSFYAYYFNSQTILKKYYHIDGITSGRLFSIPFFVSFSSPIFGFVLDKIKSKASFLIFSASQIVLGYTIWILFYDCQKEECYKIVIPAYIFLGIFLSTFTNAVWYCVFLTTPSKVSGTAYGLLVSSKNLGIALFGMLEGYILDQHSVFWAIMHPLILSALALIISTLIFIKNKKEQFLNFDFKSQLEINMALIQLEINSSQSSDNQLSQLN</sequence>
<evidence type="ECO:0000256" key="17">
    <source>
        <dbReference type="ARBA" id="ARBA00044903"/>
    </source>
</evidence>
<dbReference type="GO" id="GO:0022857">
    <property type="term" value="F:transmembrane transporter activity"/>
    <property type="evidence" value="ECO:0007669"/>
    <property type="project" value="InterPro"/>
</dbReference>
<feature type="transmembrane region" description="Helical" evidence="26">
    <location>
        <begin position="143"/>
        <end position="163"/>
    </location>
</feature>
<comment type="catalytic activity">
    <reaction evidence="8">
        <text>L-lysyl-L-alanine(out) = L-lysyl-L-alanine(in)</text>
        <dbReference type="Rhea" id="RHEA:79399"/>
        <dbReference type="ChEBI" id="CHEBI:229954"/>
    </reaction>
</comment>
<evidence type="ECO:0000256" key="11">
    <source>
        <dbReference type="ARBA" id="ARBA00044884"/>
    </source>
</evidence>
<evidence type="ECO:0000256" key="26">
    <source>
        <dbReference type="SAM" id="Phobius"/>
    </source>
</evidence>
<comment type="catalytic activity">
    <reaction evidence="16">
        <text>L-lysyl-L-lysine(out) = L-lysyl-L-lysine(in)</text>
        <dbReference type="Rhea" id="RHEA:79403"/>
        <dbReference type="ChEBI" id="CHEBI:229956"/>
    </reaction>
</comment>
<comment type="catalytic activity">
    <reaction evidence="11">
        <text>L-alpha-aminoacyl-L-histidine(out) = L-alpha-aminoacyl-L-histidine(in)</text>
        <dbReference type="Rhea" id="RHEA:79375"/>
        <dbReference type="ChEBI" id="CHEBI:229967"/>
    </reaction>
</comment>
<evidence type="ECO:0000256" key="5">
    <source>
        <dbReference type="ARBA" id="ARBA00022989"/>
    </source>
</evidence>
<evidence type="ECO:0000256" key="22">
    <source>
        <dbReference type="ARBA" id="ARBA00045018"/>
    </source>
</evidence>
<evidence type="ECO:0000256" key="8">
    <source>
        <dbReference type="ARBA" id="ARBA00044876"/>
    </source>
</evidence>
<feature type="transmembrane region" description="Helical" evidence="26">
    <location>
        <begin position="170"/>
        <end position="188"/>
    </location>
</feature>
<dbReference type="InterPro" id="IPR036259">
    <property type="entry name" value="MFS_trans_sf"/>
</dbReference>
<feature type="transmembrane region" description="Helical" evidence="26">
    <location>
        <begin position="253"/>
        <end position="274"/>
    </location>
</feature>
<dbReference type="GeneID" id="24441525"/>
<feature type="transmembrane region" description="Helical" evidence="26">
    <location>
        <begin position="319"/>
        <end position="340"/>
    </location>
</feature>
<comment type="catalytic activity">
    <reaction evidence="18">
        <text>L-histidyl-L-alpha-amino acid(out) = L-histidyl-L-alpha-amino acid(in)</text>
        <dbReference type="Rhea" id="RHEA:79379"/>
        <dbReference type="ChEBI" id="CHEBI:229964"/>
    </reaction>
</comment>
<comment type="subunit">
    <text evidence="24">Homodimer. Interacts with lysosomal protein GLMP (via lumenal domain); the interaction starts while both proteins are still in the endoplasmic reticulum and is required for stabilization of MFSD1 in lysosomes but has no direct effect on its targeting to lysosomes or transporter activity.</text>
</comment>
<evidence type="ECO:0000256" key="6">
    <source>
        <dbReference type="ARBA" id="ARBA00023136"/>
    </source>
</evidence>
<keyword evidence="28" id="KW-1185">Reference proteome</keyword>
<evidence type="ECO:0000256" key="25">
    <source>
        <dbReference type="SAM" id="MobiDB-lite"/>
    </source>
</evidence>
<evidence type="ECO:0000256" key="2">
    <source>
        <dbReference type="ARBA" id="ARBA00008335"/>
    </source>
</evidence>
<feature type="region of interest" description="Disordered" evidence="25">
    <location>
        <begin position="1"/>
        <end position="25"/>
    </location>
</feature>
<evidence type="ECO:0000256" key="15">
    <source>
        <dbReference type="ARBA" id="ARBA00044899"/>
    </source>
</evidence>
<feature type="transmembrane region" description="Helical" evidence="26">
    <location>
        <begin position="352"/>
        <end position="373"/>
    </location>
</feature>
<dbReference type="InParanoid" id="W7X564"/>
<keyword evidence="3" id="KW-0813">Transport</keyword>
<dbReference type="PANTHER" id="PTHR23512">
    <property type="entry name" value="MAJOR FACILITATOR SUPERFAMILY DOMAIN-CONTAINING PROTEIN 1"/>
    <property type="match status" value="1"/>
</dbReference>
<comment type="subcellular location">
    <subcellularLocation>
        <location evidence="1">Lysosome membrane</location>
        <topology evidence="1">Multi-pass membrane protein</topology>
    </subcellularLocation>
</comment>
<feature type="transmembrane region" description="Helical" evidence="26">
    <location>
        <begin position="413"/>
        <end position="436"/>
    </location>
</feature>
<feature type="transmembrane region" description="Helical" evidence="26">
    <location>
        <begin position="82"/>
        <end position="102"/>
    </location>
</feature>
<dbReference type="Proteomes" id="UP000009168">
    <property type="component" value="Unassembled WGS sequence"/>
</dbReference>
<evidence type="ECO:0000256" key="12">
    <source>
        <dbReference type="ARBA" id="ARBA00044891"/>
    </source>
</evidence>
<feature type="transmembrane region" description="Helical" evidence="26">
    <location>
        <begin position="294"/>
        <end position="312"/>
    </location>
</feature>
<protein>
    <recommendedName>
        <fullName evidence="21">Lysosomal dipeptide transporter MFSD1</fullName>
    </recommendedName>
    <alternativeName>
        <fullName evidence="22">Major facilitator superfamily domain-containing protein 1</fullName>
    </alternativeName>
</protein>
<evidence type="ECO:0000256" key="10">
    <source>
        <dbReference type="ARBA" id="ARBA00044881"/>
    </source>
</evidence>
<feature type="transmembrane region" description="Helical" evidence="26">
    <location>
        <begin position="385"/>
        <end position="407"/>
    </location>
</feature>
<keyword evidence="5 26" id="KW-1133">Transmembrane helix</keyword>
<evidence type="ECO:0000256" key="23">
    <source>
        <dbReference type="ARBA" id="ARBA00045709"/>
    </source>
</evidence>
<evidence type="ECO:0000256" key="14">
    <source>
        <dbReference type="ARBA" id="ARBA00044898"/>
    </source>
</evidence>
<comment type="catalytic activity">
    <reaction evidence="12">
        <text>L-lysyl-L-alpha-amino acid(out) = L-lysyl-L-alpha-amino acid(in)</text>
        <dbReference type="Rhea" id="RHEA:79387"/>
        <dbReference type="ChEBI" id="CHEBI:229965"/>
    </reaction>
</comment>
<evidence type="ECO:0000256" key="4">
    <source>
        <dbReference type="ARBA" id="ARBA00022692"/>
    </source>
</evidence>
<keyword evidence="4 26" id="KW-0812">Transmembrane</keyword>
<comment type="catalytic activity">
    <reaction evidence="17">
        <text>L-arginyl-glycine(out) = L-arginyl-glycine(in)</text>
        <dbReference type="Rhea" id="RHEA:79391"/>
        <dbReference type="ChEBI" id="CHEBI:229955"/>
    </reaction>
</comment>
<comment type="function">
    <text evidence="23">Lysosomal dipeptide uniporter that selectively exports lysine, arginine or histidine-containing dipeptides with a net positive charge from the lysosome lumen into the cytosol. Could play a role in a specific type of protein O-glycosylation indirectly regulating macrophages migration and tissue invasion. Also essential for liver homeostasis.</text>
</comment>
<dbReference type="EMBL" id="GG662530">
    <property type="protein sequence ID" value="EWS72542.1"/>
    <property type="molecule type" value="Genomic_DNA"/>
</dbReference>
<evidence type="ECO:0000256" key="13">
    <source>
        <dbReference type="ARBA" id="ARBA00044893"/>
    </source>
</evidence>
<evidence type="ECO:0000256" key="21">
    <source>
        <dbReference type="ARBA" id="ARBA00044985"/>
    </source>
</evidence>
<evidence type="ECO:0000256" key="18">
    <source>
        <dbReference type="ARBA" id="ARBA00044912"/>
    </source>
</evidence>
<evidence type="ECO:0000313" key="27">
    <source>
        <dbReference type="EMBL" id="EWS72542.1"/>
    </source>
</evidence>
<dbReference type="STRING" id="312017.W7X564"/>
<dbReference type="OrthoDB" id="424834at2759"/>
<comment type="similarity">
    <text evidence="2">Belongs to the major facilitator superfamily.</text>
</comment>
<organism evidence="27 28">
    <name type="scientific">Tetrahymena thermophila (strain SB210)</name>
    <dbReference type="NCBI Taxonomy" id="312017"/>
    <lineage>
        <taxon>Eukaryota</taxon>
        <taxon>Sar</taxon>
        <taxon>Alveolata</taxon>
        <taxon>Ciliophora</taxon>
        <taxon>Intramacronucleata</taxon>
        <taxon>Oligohymenophorea</taxon>
        <taxon>Hymenostomatida</taxon>
        <taxon>Tetrahymenina</taxon>
        <taxon>Tetrahymenidae</taxon>
        <taxon>Tetrahymena</taxon>
    </lineage>
</organism>
<name>W7X564_TETTS</name>
<dbReference type="SUPFAM" id="SSF103473">
    <property type="entry name" value="MFS general substrate transporter"/>
    <property type="match status" value="1"/>
</dbReference>
<dbReference type="RefSeq" id="XP_012654922.1">
    <property type="nucleotide sequence ID" value="XM_012799468.1"/>
</dbReference>
<dbReference type="AlphaFoldDB" id="W7X564"/>
<evidence type="ECO:0000256" key="20">
    <source>
        <dbReference type="ARBA" id="ARBA00044924"/>
    </source>
</evidence>
<evidence type="ECO:0000256" key="1">
    <source>
        <dbReference type="ARBA" id="ARBA00004155"/>
    </source>
</evidence>
<comment type="catalytic activity">
    <reaction evidence="14">
        <text>L-aspartyl-L-lysine(out) = L-aspartyl-L-lysine(in)</text>
        <dbReference type="Rhea" id="RHEA:79411"/>
        <dbReference type="ChEBI" id="CHEBI:229953"/>
    </reaction>
</comment>
<dbReference type="Gene3D" id="1.20.1250.20">
    <property type="entry name" value="MFS general substrate transporter like domains"/>
    <property type="match status" value="2"/>
</dbReference>
<keyword evidence="7" id="KW-0458">Lysosome</keyword>
<dbReference type="InterPro" id="IPR011701">
    <property type="entry name" value="MFS"/>
</dbReference>
<comment type="catalytic activity">
    <reaction evidence="19">
        <text>L-alanyl-L-lysine(out) = L-alanyl-L-lysine(in)</text>
        <dbReference type="Rhea" id="RHEA:79415"/>
        <dbReference type="ChEBI" id="CHEBI:192470"/>
    </reaction>
</comment>
<comment type="catalytic activity">
    <reaction evidence="13">
        <text>L-alpha-aminoacyl-L-lysine(out) = L-alpha-aminoacyl-L-lysine(in)</text>
        <dbReference type="Rhea" id="RHEA:79383"/>
        <dbReference type="ChEBI" id="CHEBI:229966"/>
    </reaction>
</comment>
<dbReference type="PANTHER" id="PTHR23512:SF3">
    <property type="entry name" value="MAJOR FACILITATOR SUPERFAMILY DOMAIN-CONTAINING PROTEIN 1"/>
    <property type="match status" value="1"/>
</dbReference>
<dbReference type="GO" id="GO:0005765">
    <property type="term" value="C:lysosomal membrane"/>
    <property type="evidence" value="ECO:0007669"/>
    <property type="project" value="UniProtKB-SubCell"/>
</dbReference>
<keyword evidence="6 26" id="KW-0472">Membrane</keyword>
<evidence type="ECO:0000313" key="28">
    <source>
        <dbReference type="Proteomes" id="UP000009168"/>
    </source>
</evidence>